<name>A0A1M6ZRK7_9FLAO</name>
<keyword evidence="3" id="KW-0804">Transcription</keyword>
<evidence type="ECO:0000259" key="4">
    <source>
        <dbReference type="PROSITE" id="PS01124"/>
    </source>
</evidence>
<dbReference type="STRING" id="1302687.SAMN05444267_101618"/>
<protein>
    <submittedName>
        <fullName evidence="5">Helix-turn-helix domain-containing protein</fullName>
    </submittedName>
</protein>
<sequence>MLNISPNALSKKIKSRFNKTPSQIIQERVILEAKKQIHLTRKSIKEIAVELNFNDEFHFSKYFKKYTGISPTHFRKETGVSIVADLYKQ</sequence>
<dbReference type="AlphaFoldDB" id="A0A1M6ZRK7"/>
<evidence type="ECO:0000313" key="5">
    <source>
        <dbReference type="EMBL" id="SHL33070.1"/>
    </source>
</evidence>
<keyword evidence="2" id="KW-0238">DNA-binding</keyword>
<dbReference type="RefSeq" id="WP_228433783.1">
    <property type="nucleotide sequence ID" value="NZ_FRAV01000016.1"/>
</dbReference>
<evidence type="ECO:0000256" key="1">
    <source>
        <dbReference type="ARBA" id="ARBA00023015"/>
    </source>
</evidence>
<dbReference type="Proteomes" id="UP000184364">
    <property type="component" value="Unassembled WGS sequence"/>
</dbReference>
<evidence type="ECO:0000313" key="6">
    <source>
        <dbReference type="Proteomes" id="UP000184364"/>
    </source>
</evidence>
<dbReference type="InterPro" id="IPR018060">
    <property type="entry name" value="HTH_AraC"/>
</dbReference>
<dbReference type="Pfam" id="PF12833">
    <property type="entry name" value="HTH_18"/>
    <property type="match status" value="1"/>
</dbReference>
<dbReference type="GO" id="GO:0003700">
    <property type="term" value="F:DNA-binding transcription factor activity"/>
    <property type="evidence" value="ECO:0007669"/>
    <property type="project" value="InterPro"/>
</dbReference>
<dbReference type="InterPro" id="IPR020449">
    <property type="entry name" value="Tscrpt_reg_AraC-type_HTH"/>
</dbReference>
<keyword evidence="1" id="KW-0805">Transcription regulation</keyword>
<evidence type="ECO:0000256" key="2">
    <source>
        <dbReference type="ARBA" id="ARBA00023125"/>
    </source>
</evidence>
<dbReference type="PANTHER" id="PTHR43280">
    <property type="entry name" value="ARAC-FAMILY TRANSCRIPTIONAL REGULATOR"/>
    <property type="match status" value="1"/>
</dbReference>
<proteinExistence type="predicted"/>
<evidence type="ECO:0000256" key="3">
    <source>
        <dbReference type="ARBA" id="ARBA00023163"/>
    </source>
</evidence>
<dbReference type="SMART" id="SM00342">
    <property type="entry name" value="HTH_ARAC"/>
    <property type="match status" value="1"/>
</dbReference>
<gene>
    <name evidence="5" type="ORF">SAMN05444267_101618</name>
</gene>
<reference evidence="6" key="1">
    <citation type="submission" date="2016-11" db="EMBL/GenBank/DDBJ databases">
        <authorList>
            <person name="Varghese N."/>
            <person name="Submissions S."/>
        </authorList>
    </citation>
    <scope>NUCLEOTIDE SEQUENCE [LARGE SCALE GENOMIC DNA]</scope>
    <source>
        <strain evidence="6">DSM 26899</strain>
    </source>
</reference>
<dbReference type="Gene3D" id="1.10.10.60">
    <property type="entry name" value="Homeodomain-like"/>
    <property type="match status" value="1"/>
</dbReference>
<feature type="domain" description="HTH araC/xylS-type" evidence="4">
    <location>
        <begin position="1"/>
        <end position="77"/>
    </location>
</feature>
<dbReference type="InterPro" id="IPR009057">
    <property type="entry name" value="Homeodomain-like_sf"/>
</dbReference>
<dbReference type="PROSITE" id="PS01124">
    <property type="entry name" value="HTH_ARAC_FAMILY_2"/>
    <property type="match status" value="1"/>
</dbReference>
<dbReference type="GO" id="GO:0043565">
    <property type="term" value="F:sequence-specific DNA binding"/>
    <property type="evidence" value="ECO:0007669"/>
    <property type="project" value="InterPro"/>
</dbReference>
<organism evidence="5 6">
    <name type="scientific">Chryseobacterium polytrichastri</name>
    <dbReference type="NCBI Taxonomy" id="1302687"/>
    <lineage>
        <taxon>Bacteria</taxon>
        <taxon>Pseudomonadati</taxon>
        <taxon>Bacteroidota</taxon>
        <taxon>Flavobacteriia</taxon>
        <taxon>Flavobacteriales</taxon>
        <taxon>Weeksellaceae</taxon>
        <taxon>Chryseobacterium group</taxon>
        <taxon>Chryseobacterium</taxon>
    </lineage>
</organism>
<dbReference type="PANTHER" id="PTHR43280:SF32">
    <property type="entry name" value="TRANSCRIPTIONAL REGULATORY PROTEIN"/>
    <property type="match status" value="1"/>
</dbReference>
<dbReference type="EMBL" id="FRAV01000016">
    <property type="protein sequence ID" value="SHL33070.1"/>
    <property type="molecule type" value="Genomic_DNA"/>
</dbReference>
<dbReference type="SUPFAM" id="SSF46689">
    <property type="entry name" value="Homeodomain-like"/>
    <property type="match status" value="1"/>
</dbReference>
<accession>A0A1M6ZRK7</accession>
<dbReference type="PRINTS" id="PR00032">
    <property type="entry name" value="HTHARAC"/>
</dbReference>
<keyword evidence="6" id="KW-1185">Reference proteome</keyword>